<dbReference type="Pfam" id="PF01476">
    <property type="entry name" value="LysM"/>
    <property type="match status" value="1"/>
</dbReference>
<accession>A0A412Q0Y1</accession>
<proteinExistence type="predicted"/>
<comment type="caution">
    <text evidence="2">The sequence shown here is derived from an EMBL/GenBank/DDBJ whole genome shotgun (WGS) entry which is preliminary data.</text>
</comment>
<dbReference type="Proteomes" id="UP000284296">
    <property type="component" value="Unassembled WGS sequence"/>
</dbReference>
<organism evidence="2 3">
    <name type="scientific">Agathobacter rectalis</name>
    <dbReference type="NCBI Taxonomy" id="39491"/>
    <lineage>
        <taxon>Bacteria</taxon>
        <taxon>Bacillati</taxon>
        <taxon>Bacillota</taxon>
        <taxon>Clostridia</taxon>
        <taxon>Lachnospirales</taxon>
        <taxon>Lachnospiraceae</taxon>
        <taxon>Agathobacter</taxon>
    </lineage>
</organism>
<protein>
    <submittedName>
        <fullName evidence="2">LysM peptidoglycan-binding domain-containing protein</fullName>
    </submittedName>
</protein>
<dbReference type="SMART" id="SM00257">
    <property type="entry name" value="LysM"/>
    <property type="match status" value="1"/>
</dbReference>
<dbReference type="EMBL" id="QRXG01000031">
    <property type="protein sequence ID" value="RGT78876.1"/>
    <property type="molecule type" value="Genomic_DNA"/>
</dbReference>
<feature type="domain" description="LysM" evidence="1">
    <location>
        <begin position="176"/>
        <end position="226"/>
    </location>
</feature>
<dbReference type="InterPro" id="IPR018392">
    <property type="entry name" value="LysM"/>
</dbReference>
<reference evidence="2 3" key="1">
    <citation type="submission" date="2018-08" db="EMBL/GenBank/DDBJ databases">
        <title>A genome reference for cultivated species of the human gut microbiota.</title>
        <authorList>
            <person name="Zou Y."/>
            <person name="Xue W."/>
            <person name="Luo G."/>
        </authorList>
    </citation>
    <scope>NUCLEOTIDE SEQUENCE [LARGE SCALE GENOMIC DNA]</scope>
    <source>
        <strain evidence="2 3">AF18-16LB</strain>
    </source>
</reference>
<evidence type="ECO:0000259" key="1">
    <source>
        <dbReference type="PROSITE" id="PS51782"/>
    </source>
</evidence>
<dbReference type="PROSITE" id="PS51782">
    <property type="entry name" value="LYSM"/>
    <property type="match status" value="1"/>
</dbReference>
<dbReference type="CDD" id="cd00118">
    <property type="entry name" value="LysM"/>
    <property type="match status" value="1"/>
</dbReference>
<sequence length="229" mass="25649">MARSGYDMYFDKCLFPVTPEKISIKINGNNKTVNLINEGEINILKKAGLTDIEFEAEIPQVKHPYAVYKNGFKEAGYFFDIFEGLKTGKKTFQFIVCRKTPVGKKLLNTNMKVSLEDYKISEDVKNGFDFKVKFNLKQYRDYGTKTVNIKIAASKPKASAEPKRETNNSPAPAAAQTYTVVRGDCLWKIAKRFYGSGAKYTVIYNANRGVIGGNPNLIYPGQVLTVPVA</sequence>
<name>A0A412Q0Y1_9FIRM</name>
<dbReference type="InterPro" id="IPR052196">
    <property type="entry name" value="Bact_Kbp"/>
</dbReference>
<gene>
    <name evidence="2" type="ORF">DWX06_13720</name>
</gene>
<dbReference type="PANTHER" id="PTHR34700:SF4">
    <property type="entry name" value="PHAGE-LIKE ELEMENT PBSX PROTEIN XKDP"/>
    <property type="match status" value="1"/>
</dbReference>
<evidence type="ECO:0000313" key="3">
    <source>
        <dbReference type="Proteomes" id="UP000284296"/>
    </source>
</evidence>
<dbReference type="Gene3D" id="3.10.350.10">
    <property type="entry name" value="LysM domain"/>
    <property type="match status" value="1"/>
</dbReference>
<evidence type="ECO:0000313" key="2">
    <source>
        <dbReference type="EMBL" id="RGT78876.1"/>
    </source>
</evidence>
<dbReference type="AlphaFoldDB" id="A0A412Q0Y1"/>
<dbReference type="RefSeq" id="WP_118004417.1">
    <property type="nucleotide sequence ID" value="NZ_QRXF01000020.1"/>
</dbReference>
<dbReference type="PANTHER" id="PTHR34700">
    <property type="entry name" value="POTASSIUM BINDING PROTEIN KBP"/>
    <property type="match status" value="1"/>
</dbReference>
<dbReference type="SUPFAM" id="SSF54106">
    <property type="entry name" value="LysM domain"/>
    <property type="match status" value="1"/>
</dbReference>
<dbReference type="InterPro" id="IPR036779">
    <property type="entry name" value="LysM_dom_sf"/>
</dbReference>